<gene>
    <name evidence="1" type="ORF">C0187_04730</name>
</gene>
<comment type="caution">
    <text evidence="1">The sequence shown here is derived from an EMBL/GenBank/DDBJ whole genome shotgun (WGS) entry which is preliminary data.</text>
</comment>
<dbReference type="Proteomes" id="UP000242881">
    <property type="component" value="Unassembled WGS sequence"/>
</dbReference>
<accession>A0A2J6WKC6</accession>
<dbReference type="RefSeq" id="WP_424604796.1">
    <property type="nucleotide sequence ID" value="NZ_JBNAVA010000001.1"/>
</dbReference>
<proteinExistence type="predicted"/>
<evidence type="ECO:0000313" key="2">
    <source>
        <dbReference type="Proteomes" id="UP000242881"/>
    </source>
</evidence>
<protein>
    <submittedName>
        <fullName evidence="1">Uracil-DNA glycosylase</fullName>
    </submittedName>
</protein>
<dbReference type="EMBL" id="PNIN01000048">
    <property type="protein sequence ID" value="PMP70827.1"/>
    <property type="molecule type" value="Genomic_DNA"/>
</dbReference>
<evidence type="ECO:0000313" key="1">
    <source>
        <dbReference type="EMBL" id="PMP70827.1"/>
    </source>
</evidence>
<sequence>MSEAKKVNCFDCQYLVITWDKNFPYACKRLGFKSKLLPSLEVKKDSKIECLFFEKKVKNG</sequence>
<dbReference type="AlphaFoldDB" id="A0A2J6WKC6"/>
<reference evidence="1 2" key="1">
    <citation type="submission" date="2018-01" db="EMBL/GenBank/DDBJ databases">
        <title>Metagenomic assembled genomes from two thermal pools in the Uzon Caldera, Kamchatka, Russia.</title>
        <authorList>
            <person name="Wilkins L."/>
            <person name="Ettinger C."/>
        </authorList>
    </citation>
    <scope>NUCLEOTIDE SEQUENCE [LARGE SCALE GENOMIC DNA]</scope>
    <source>
        <strain evidence="1">ZAV-05</strain>
    </source>
</reference>
<organism evidence="1 2">
    <name type="scientific">Calditerrivibrio nitroreducens</name>
    <dbReference type="NCBI Taxonomy" id="477976"/>
    <lineage>
        <taxon>Bacteria</taxon>
        <taxon>Pseudomonadati</taxon>
        <taxon>Deferribacterota</taxon>
        <taxon>Deferribacteres</taxon>
        <taxon>Deferribacterales</taxon>
        <taxon>Calditerrivibrionaceae</taxon>
    </lineage>
</organism>
<name>A0A2J6WKC6_9BACT</name>